<dbReference type="EMBL" id="SACY01000005">
    <property type="protein sequence ID" value="RVU23641.1"/>
    <property type="molecule type" value="Genomic_DNA"/>
</dbReference>
<dbReference type="CDD" id="cd00739">
    <property type="entry name" value="DHPS"/>
    <property type="match status" value="1"/>
</dbReference>
<evidence type="ECO:0000313" key="11">
    <source>
        <dbReference type="Proteomes" id="UP000282832"/>
    </source>
</evidence>
<dbReference type="Pfam" id="PF00809">
    <property type="entry name" value="Pterin_bind"/>
    <property type="match status" value="1"/>
</dbReference>
<dbReference type="NCBIfam" id="TIGR01496">
    <property type="entry name" value="DHPS"/>
    <property type="match status" value="1"/>
</dbReference>
<dbReference type="AlphaFoldDB" id="A0A437PMX5"/>
<dbReference type="SUPFAM" id="SSF51717">
    <property type="entry name" value="Dihydropteroate synthetase-like"/>
    <property type="match status" value="1"/>
</dbReference>
<dbReference type="GO" id="GO:0046654">
    <property type="term" value="P:tetrahydrofolate biosynthetic process"/>
    <property type="evidence" value="ECO:0007669"/>
    <property type="project" value="TreeGrafter"/>
</dbReference>
<evidence type="ECO:0000256" key="4">
    <source>
        <dbReference type="ARBA" id="ARBA00012458"/>
    </source>
</evidence>
<evidence type="ECO:0000259" key="9">
    <source>
        <dbReference type="PROSITE" id="PS50972"/>
    </source>
</evidence>
<dbReference type="Proteomes" id="UP000282832">
    <property type="component" value="Unassembled WGS sequence"/>
</dbReference>
<keyword evidence="7" id="KW-0460">Magnesium</keyword>
<comment type="catalytic activity">
    <reaction evidence="1">
        <text>(7,8-dihydropterin-6-yl)methyl diphosphate + 4-aminobenzoate = 7,8-dihydropteroate + diphosphate</text>
        <dbReference type="Rhea" id="RHEA:19949"/>
        <dbReference type="ChEBI" id="CHEBI:17836"/>
        <dbReference type="ChEBI" id="CHEBI:17839"/>
        <dbReference type="ChEBI" id="CHEBI:33019"/>
        <dbReference type="ChEBI" id="CHEBI:72950"/>
        <dbReference type="EC" id="2.5.1.15"/>
    </reaction>
</comment>
<dbReference type="PANTHER" id="PTHR20941:SF1">
    <property type="entry name" value="FOLIC ACID SYNTHESIS PROTEIN FOL1"/>
    <property type="match status" value="1"/>
</dbReference>
<dbReference type="InterPro" id="IPR011005">
    <property type="entry name" value="Dihydropteroate_synth-like_sf"/>
</dbReference>
<keyword evidence="5 10" id="KW-0808">Transferase</keyword>
<evidence type="ECO:0000256" key="3">
    <source>
        <dbReference type="ARBA" id="ARBA00004763"/>
    </source>
</evidence>
<evidence type="ECO:0000256" key="1">
    <source>
        <dbReference type="ARBA" id="ARBA00000012"/>
    </source>
</evidence>
<keyword evidence="6" id="KW-0479">Metal-binding</keyword>
<gene>
    <name evidence="10" type="primary">folP</name>
    <name evidence="10" type="ORF">EOJ36_10375</name>
</gene>
<dbReference type="PROSITE" id="PS00793">
    <property type="entry name" value="DHPS_2"/>
    <property type="match status" value="1"/>
</dbReference>
<comment type="pathway">
    <text evidence="3">Cofactor biosynthesis; tetrahydrofolate biosynthesis; 7,8-dihydrofolate from 2-amino-4-hydroxy-6-hydroxymethyl-7,8-dihydropteridine diphosphate and 4-aminobenzoate: step 1/2.</text>
</comment>
<comment type="cofactor">
    <cofactor evidence="2">
        <name>Mg(2+)</name>
        <dbReference type="ChEBI" id="CHEBI:18420"/>
    </cofactor>
</comment>
<evidence type="ECO:0000313" key="10">
    <source>
        <dbReference type="EMBL" id="RVU23641.1"/>
    </source>
</evidence>
<dbReference type="GO" id="GO:0046656">
    <property type="term" value="P:folic acid biosynthetic process"/>
    <property type="evidence" value="ECO:0007669"/>
    <property type="project" value="UniProtKB-KW"/>
</dbReference>
<dbReference type="PROSITE" id="PS50972">
    <property type="entry name" value="PTERIN_BINDING"/>
    <property type="match status" value="1"/>
</dbReference>
<dbReference type="Gene3D" id="3.20.20.20">
    <property type="entry name" value="Dihydropteroate synthase-like"/>
    <property type="match status" value="1"/>
</dbReference>
<protein>
    <recommendedName>
        <fullName evidence="4">dihydropteroate synthase</fullName>
        <ecNumber evidence="4">2.5.1.15</ecNumber>
    </recommendedName>
</protein>
<dbReference type="InterPro" id="IPR045031">
    <property type="entry name" value="DHP_synth-like"/>
</dbReference>
<accession>A0A437PMX5</accession>
<dbReference type="PANTHER" id="PTHR20941">
    <property type="entry name" value="FOLATE SYNTHESIS PROTEINS"/>
    <property type="match status" value="1"/>
</dbReference>
<dbReference type="GO" id="GO:0004156">
    <property type="term" value="F:dihydropteroate synthase activity"/>
    <property type="evidence" value="ECO:0007669"/>
    <property type="project" value="UniProtKB-EC"/>
</dbReference>
<keyword evidence="8" id="KW-0289">Folate biosynthesis</keyword>
<dbReference type="EC" id="2.5.1.15" evidence="4"/>
<evidence type="ECO:0000256" key="2">
    <source>
        <dbReference type="ARBA" id="ARBA00001946"/>
    </source>
</evidence>
<evidence type="ECO:0000256" key="8">
    <source>
        <dbReference type="ARBA" id="ARBA00022909"/>
    </source>
</evidence>
<dbReference type="GO" id="GO:0005829">
    <property type="term" value="C:cytosol"/>
    <property type="evidence" value="ECO:0007669"/>
    <property type="project" value="TreeGrafter"/>
</dbReference>
<reference evidence="10 11" key="1">
    <citation type="submission" date="2019-01" db="EMBL/GenBank/DDBJ databases">
        <authorList>
            <person name="Chen W.-M."/>
        </authorList>
    </citation>
    <scope>NUCLEOTIDE SEQUENCE [LARGE SCALE GENOMIC DNA]</scope>
    <source>
        <strain evidence="10 11">FSY-15</strain>
    </source>
</reference>
<dbReference type="OrthoDB" id="9811744at2"/>
<organism evidence="10 11">
    <name type="scientific">Sandaracinomonas limnophila</name>
    <dbReference type="NCBI Taxonomy" id="1862386"/>
    <lineage>
        <taxon>Bacteria</taxon>
        <taxon>Pseudomonadati</taxon>
        <taxon>Bacteroidota</taxon>
        <taxon>Cytophagia</taxon>
        <taxon>Cytophagales</taxon>
        <taxon>Flectobacillaceae</taxon>
        <taxon>Sandaracinomonas</taxon>
    </lineage>
</organism>
<feature type="domain" description="Pterin-binding" evidence="9">
    <location>
        <begin position="1"/>
        <end position="250"/>
    </location>
</feature>
<keyword evidence="11" id="KW-1185">Reference proteome</keyword>
<sequence>MGILNCTPDSFFEDSRVNSLQAVVEKAEKMVHAGAMILDVGGHSTRPNADPVTMEEEIARVIPVIKLLVKNFPEIWISIDTYRLEVAQQAFLAGAHIFNDIGAGNMDEGILEWVSNNQIPYILSHSRGKYNEVHSLPNYLNVVEDVWTDLAKKVQFLRSKSFTNLIIDPGFGFSKSLDDNYKIMAQLPQFKELGAPLMVGISRKTMLCKFLNISSEEALNATTAMNSIALLLGADILRVHDVEEAKQVIDLVEKLKKYGLSNLS</sequence>
<evidence type="ECO:0000256" key="5">
    <source>
        <dbReference type="ARBA" id="ARBA00022679"/>
    </source>
</evidence>
<dbReference type="InterPro" id="IPR006390">
    <property type="entry name" value="DHP_synth_dom"/>
</dbReference>
<dbReference type="InterPro" id="IPR000489">
    <property type="entry name" value="Pterin-binding_dom"/>
</dbReference>
<evidence type="ECO:0000256" key="7">
    <source>
        <dbReference type="ARBA" id="ARBA00022842"/>
    </source>
</evidence>
<proteinExistence type="predicted"/>
<evidence type="ECO:0000256" key="6">
    <source>
        <dbReference type="ARBA" id="ARBA00022723"/>
    </source>
</evidence>
<comment type="caution">
    <text evidence="10">The sequence shown here is derived from an EMBL/GenBank/DDBJ whole genome shotgun (WGS) entry which is preliminary data.</text>
</comment>
<name>A0A437PMX5_9BACT</name>
<dbReference type="GO" id="GO:0046872">
    <property type="term" value="F:metal ion binding"/>
    <property type="evidence" value="ECO:0007669"/>
    <property type="project" value="UniProtKB-KW"/>
</dbReference>